<dbReference type="InterPro" id="IPR029016">
    <property type="entry name" value="GAF-like_dom_sf"/>
</dbReference>
<dbReference type="CDD" id="cd16917">
    <property type="entry name" value="HATPase_UhpB-NarQ-NarX-like"/>
    <property type="match status" value="1"/>
</dbReference>
<dbReference type="SUPFAM" id="SSF55781">
    <property type="entry name" value="GAF domain-like"/>
    <property type="match status" value="1"/>
</dbReference>
<dbReference type="InterPro" id="IPR011712">
    <property type="entry name" value="Sig_transdc_His_kin_sub3_dim/P"/>
</dbReference>
<dbReference type="SUPFAM" id="SSF55874">
    <property type="entry name" value="ATPase domain of HSP90 chaperone/DNA topoisomerase II/histidine kinase"/>
    <property type="match status" value="1"/>
</dbReference>
<dbReference type="InterPro" id="IPR003018">
    <property type="entry name" value="GAF"/>
</dbReference>
<keyword evidence="14" id="KW-0408">Iron</keyword>
<dbReference type="GO" id="GO:0005524">
    <property type="term" value="F:ATP binding"/>
    <property type="evidence" value="ECO:0007669"/>
    <property type="project" value="UniProtKB-KW"/>
</dbReference>
<dbReference type="PANTHER" id="PTHR24421">
    <property type="entry name" value="NITRATE/NITRITE SENSOR PROTEIN NARX-RELATED"/>
    <property type="match status" value="1"/>
</dbReference>
<dbReference type="InterPro" id="IPR036890">
    <property type="entry name" value="HATPase_C_sf"/>
</dbReference>
<evidence type="ECO:0000256" key="5">
    <source>
        <dbReference type="ARBA" id="ARBA00017322"/>
    </source>
</evidence>
<evidence type="ECO:0000256" key="8">
    <source>
        <dbReference type="ARBA" id="ARBA00022553"/>
    </source>
</evidence>
<dbReference type="EC" id="2.7.13.3" evidence="4"/>
<dbReference type="Gene3D" id="3.30.450.40">
    <property type="match status" value="1"/>
</dbReference>
<name>A0ABV0EG56_9BURK</name>
<keyword evidence="21" id="KW-1185">Reference proteome</keyword>
<evidence type="ECO:0000256" key="11">
    <source>
        <dbReference type="ARBA" id="ARBA00022741"/>
    </source>
</evidence>
<keyword evidence="8" id="KW-0597">Phosphoprotein</keyword>
<proteinExistence type="predicted"/>
<dbReference type="InterPro" id="IPR004358">
    <property type="entry name" value="Sig_transdc_His_kin-like_C"/>
</dbReference>
<dbReference type="Gene3D" id="3.30.565.10">
    <property type="entry name" value="Histidine kinase-like ATPase, C-terminal domain"/>
    <property type="match status" value="1"/>
</dbReference>
<comment type="cofactor">
    <cofactor evidence="2">
        <name>[4Fe-4S] cluster</name>
        <dbReference type="ChEBI" id="CHEBI:49883"/>
    </cofactor>
</comment>
<evidence type="ECO:0000256" key="1">
    <source>
        <dbReference type="ARBA" id="ARBA00000085"/>
    </source>
</evidence>
<dbReference type="EMBL" id="JBAJEX010000009">
    <property type="protein sequence ID" value="MEO1767648.1"/>
    <property type="molecule type" value="Genomic_DNA"/>
</dbReference>
<dbReference type="InterPro" id="IPR003594">
    <property type="entry name" value="HATPase_dom"/>
</dbReference>
<comment type="subcellular location">
    <subcellularLocation>
        <location evidence="3">Cytoplasm</location>
    </subcellularLocation>
</comment>
<evidence type="ECO:0000256" key="9">
    <source>
        <dbReference type="ARBA" id="ARBA00022679"/>
    </source>
</evidence>
<dbReference type="InterPro" id="IPR050482">
    <property type="entry name" value="Sensor_HK_TwoCompSys"/>
</dbReference>
<evidence type="ECO:0000256" key="4">
    <source>
        <dbReference type="ARBA" id="ARBA00012438"/>
    </source>
</evidence>
<evidence type="ECO:0000256" key="6">
    <source>
        <dbReference type="ARBA" id="ARBA00022485"/>
    </source>
</evidence>
<keyword evidence="11" id="KW-0547">Nucleotide-binding</keyword>
<evidence type="ECO:0000256" key="13">
    <source>
        <dbReference type="ARBA" id="ARBA00022840"/>
    </source>
</evidence>
<keyword evidence="15" id="KW-0902">Two-component regulatory system</keyword>
<keyword evidence="9" id="KW-0808">Transferase</keyword>
<organism evidence="20 21">
    <name type="scientific">Thiobacter aerophilum</name>
    <dbReference type="NCBI Taxonomy" id="3121275"/>
    <lineage>
        <taxon>Bacteria</taxon>
        <taxon>Pseudomonadati</taxon>
        <taxon>Pseudomonadota</taxon>
        <taxon>Betaproteobacteria</taxon>
        <taxon>Burkholderiales</taxon>
        <taxon>Thiobacteraceae</taxon>
        <taxon>Thiobacter</taxon>
    </lineage>
</organism>
<dbReference type="Pfam" id="PF02518">
    <property type="entry name" value="HATPase_c"/>
    <property type="match status" value="1"/>
</dbReference>
<comment type="caution">
    <text evidence="20">The sequence shown here is derived from an EMBL/GenBank/DDBJ whole genome shotgun (WGS) entry which is preliminary data.</text>
</comment>
<dbReference type="PANTHER" id="PTHR24421:SF10">
    <property type="entry name" value="NITRATE_NITRITE SENSOR PROTEIN NARQ"/>
    <property type="match status" value="1"/>
</dbReference>
<evidence type="ECO:0000256" key="12">
    <source>
        <dbReference type="ARBA" id="ARBA00022777"/>
    </source>
</evidence>
<evidence type="ECO:0000256" key="10">
    <source>
        <dbReference type="ARBA" id="ARBA00022723"/>
    </source>
</evidence>
<dbReference type="RefSeq" id="WP_347308761.1">
    <property type="nucleotide sequence ID" value="NZ_JBAJEX010000009.1"/>
</dbReference>
<dbReference type="SMART" id="SM00065">
    <property type="entry name" value="GAF"/>
    <property type="match status" value="1"/>
</dbReference>
<evidence type="ECO:0000256" key="18">
    <source>
        <dbReference type="ARBA" id="ARBA00030800"/>
    </source>
</evidence>
<evidence type="ECO:0000256" key="16">
    <source>
        <dbReference type="ARBA" id="ARBA00023014"/>
    </source>
</evidence>
<reference evidence="20 21" key="1">
    <citation type="submission" date="2024-02" db="EMBL/GenBank/DDBJ databases">
        <title>New thermophilic sulfur-oxidizing bacteria from a hot springs of the Uzon caldera (Kamchatka, Russia).</title>
        <authorList>
            <person name="Dukat A.M."/>
            <person name="Elcheninov A.G."/>
            <person name="Frolov E.N."/>
        </authorList>
    </citation>
    <scope>NUCLEOTIDE SEQUENCE [LARGE SCALE GENOMIC DNA]</scope>
    <source>
        <strain evidence="20 21">AK1</strain>
    </source>
</reference>
<dbReference type="InterPro" id="IPR005467">
    <property type="entry name" value="His_kinase_dom"/>
</dbReference>
<evidence type="ECO:0000256" key="2">
    <source>
        <dbReference type="ARBA" id="ARBA00001966"/>
    </source>
</evidence>
<evidence type="ECO:0000256" key="14">
    <source>
        <dbReference type="ARBA" id="ARBA00023004"/>
    </source>
</evidence>
<evidence type="ECO:0000313" key="21">
    <source>
        <dbReference type="Proteomes" id="UP001482231"/>
    </source>
</evidence>
<feature type="domain" description="Histidine kinase" evidence="19">
    <location>
        <begin position="201"/>
        <end position="394"/>
    </location>
</feature>
<keyword evidence="12" id="KW-0418">Kinase</keyword>
<dbReference type="PROSITE" id="PS50109">
    <property type="entry name" value="HIS_KIN"/>
    <property type="match status" value="1"/>
</dbReference>
<dbReference type="PRINTS" id="PR00344">
    <property type="entry name" value="BCTRLSENSOR"/>
</dbReference>
<dbReference type="Gene3D" id="1.20.5.1930">
    <property type="match status" value="1"/>
</dbReference>
<evidence type="ECO:0000313" key="20">
    <source>
        <dbReference type="EMBL" id="MEO1767648.1"/>
    </source>
</evidence>
<keyword evidence="13 20" id="KW-0067">ATP-binding</keyword>
<dbReference type="Pfam" id="PF13185">
    <property type="entry name" value="GAF_2"/>
    <property type="match status" value="1"/>
</dbReference>
<dbReference type="Pfam" id="PF07730">
    <property type="entry name" value="HisKA_3"/>
    <property type="match status" value="1"/>
</dbReference>
<gene>
    <name evidence="20" type="ORF">V6E02_10545</name>
</gene>
<comment type="catalytic activity">
    <reaction evidence="1">
        <text>ATP + protein L-histidine = ADP + protein N-phospho-L-histidine.</text>
        <dbReference type="EC" id="2.7.13.3"/>
    </reaction>
</comment>
<sequence length="401" mass="44459">MSHAKKPAPPREPEEERGGYKLPALRVYSEIATSLSSDADLEQLLERFLQTMIRLAGATAGAVRVVSSDGQHMRLVGAIGLPQEVIDREYLVPIGCGVCGRAAQHFAIQRGEAAGNCHEVTLLDYFGEGCKNVIAVPLRHKGKTMGVYNLFMPCDRSIPEEVALLFLSISEHLGMALENARLTRENLRITLMDERQMLAAEIHDSLAQTLAYMKMRLAMLREAVREGDELSTERYLGEVDDALESAYSGLRELLTQFRQKMDPRGLLPALEDLMHNFCNRTGIKVDFINRAPDVNLTPDQEVQVFHIVQEALNNISKHSAAQHVSLTIEFIGDRYALTVTDDGIGLKTQGSNGPSMHLGMSIMKERAQRLGGEVIVESRPGQGTRVHLEFPAPRPRRVGAR</sequence>
<evidence type="ECO:0000259" key="19">
    <source>
        <dbReference type="PROSITE" id="PS50109"/>
    </source>
</evidence>
<dbReference type="Proteomes" id="UP001482231">
    <property type="component" value="Unassembled WGS sequence"/>
</dbReference>
<keyword evidence="6" id="KW-0004">4Fe-4S</keyword>
<comment type="function">
    <text evidence="17">Member of the two-component regulatory system NreB/NreC involved in the control of dissimilatory nitrate/nitrite reduction in response to oxygen. NreB functions as a direct oxygen sensor histidine kinase which is autophosphorylated, in the absence of oxygen, probably at the conserved histidine residue, and transfers its phosphate group probably to a conserved aspartate residue of NreC. NreB/NreC activates the expression of the nitrate (narGHJI) and nitrite (nir) reductase operons, as well as the putative nitrate transporter gene narT.</text>
</comment>
<evidence type="ECO:0000256" key="7">
    <source>
        <dbReference type="ARBA" id="ARBA00022490"/>
    </source>
</evidence>
<accession>A0ABV0EG56</accession>
<evidence type="ECO:0000256" key="17">
    <source>
        <dbReference type="ARBA" id="ARBA00024827"/>
    </source>
</evidence>
<protein>
    <recommendedName>
        <fullName evidence="5">Oxygen sensor histidine kinase NreB</fullName>
        <ecNumber evidence="4">2.7.13.3</ecNumber>
    </recommendedName>
    <alternativeName>
        <fullName evidence="18">Nitrogen regulation protein B</fullName>
    </alternativeName>
</protein>
<keyword evidence="7" id="KW-0963">Cytoplasm</keyword>
<evidence type="ECO:0000256" key="15">
    <source>
        <dbReference type="ARBA" id="ARBA00023012"/>
    </source>
</evidence>
<keyword evidence="10" id="KW-0479">Metal-binding</keyword>
<dbReference type="SMART" id="SM00387">
    <property type="entry name" value="HATPase_c"/>
    <property type="match status" value="1"/>
</dbReference>
<evidence type="ECO:0000256" key="3">
    <source>
        <dbReference type="ARBA" id="ARBA00004496"/>
    </source>
</evidence>
<keyword evidence="16" id="KW-0411">Iron-sulfur</keyword>